<name>A0AAN9K1M7_CANGL</name>
<dbReference type="Proteomes" id="UP001367508">
    <property type="component" value="Unassembled WGS sequence"/>
</dbReference>
<sequence>MTRSISLAKAEYAFREELKSGAYTCASKFDYTSKTWTVPISFIHTWRPIPKMVLLAGGRDPGTATPSSNRRERDYQKIEMEVNCMKTNGVNSKDVGFVQRDRWSYSIQFFKNRPQIMHYFSSQLPSHSNSSTSFVPYYLQVIQSRFGASQPFQRAEAAEFK</sequence>
<dbReference type="EMBL" id="JAYMYQ010000010">
    <property type="protein sequence ID" value="KAK7307897.1"/>
    <property type="molecule type" value="Genomic_DNA"/>
</dbReference>
<comment type="caution">
    <text evidence="1">The sequence shown here is derived from an EMBL/GenBank/DDBJ whole genome shotgun (WGS) entry which is preliminary data.</text>
</comment>
<keyword evidence="2" id="KW-1185">Reference proteome</keyword>
<gene>
    <name evidence="1" type="ORF">VNO77_41356</name>
</gene>
<organism evidence="1 2">
    <name type="scientific">Canavalia gladiata</name>
    <name type="common">Sword bean</name>
    <name type="synonym">Dolichos gladiatus</name>
    <dbReference type="NCBI Taxonomy" id="3824"/>
    <lineage>
        <taxon>Eukaryota</taxon>
        <taxon>Viridiplantae</taxon>
        <taxon>Streptophyta</taxon>
        <taxon>Embryophyta</taxon>
        <taxon>Tracheophyta</taxon>
        <taxon>Spermatophyta</taxon>
        <taxon>Magnoliopsida</taxon>
        <taxon>eudicotyledons</taxon>
        <taxon>Gunneridae</taxon>
        <taxon>Pentapetalae</taxon>
        <taxon>rosids</taxon>
        <taxon>fabids</taxon>
        <taxon>Fabales</taxon>
        <taxon>Fabaceae</taxon>
        <taxon>Papilionoideae</taxon>
        <taxon>50 kb inversion clade</taxon>
        <taxon>NPAAA clade</taxon>
        <taxon>indigoferoid/millettioid clade</taxon>
        <taxon>Phaseoleae</taxon>
        <taxon>Canavalia</taxon>
    </lineage>
</organism>
<reference evidence="1 2" key="1">
    <citation type="submission" date="2024-01" db="EMBL/GenBank/DDBJ databases">
        <title>The genomes of 5 underutilized Papilionoideae crops provide insights into root nodulation and disease resistanc.</title>
        <authorList>
            <person name="Jiang F."/>
        </authorList>
    </citation>
    <scope>NUCLEOTIDE SEQUENCE [LARGE SCALE GENOMIC DNA]</scope>
    <source>
        <strain evidence="1">LVBAO_FW01</strain>
        <tissue evidence="1">Leaves</tissue>
    </source>
</reference>
<dbReference type="AlphaFoldDB" id="A0AAN9K1M7"/>
<protein>
    <submittedName>
        <fullName evidence="1">Uncharacterized protein</fullName>
    </submittedName>
</protein>
<evidence type="ECO:0000313" key="1">
    <source>
        <dbReference type="EMBL" id="KAK7307897.1"/>
    </source>
</evidence>
<proteinExistence type="predicted"/>
<accession>A0AAN9K1M7</accession>
<evidence type="ECO:0000313" key="2">
    <source>
        <dbReference type="Proteomes" id="UP001367508"/>
    </source>
</evidence>